<dbReference type="EC" id="2.3.2.27" evidence="7"/>
<evidence type="ECO:0000256" key="4">
    <source>
        <dbReference type="ARBA" id="ARBA00022737"/>
    </source>
</evidence>
<dbReference type="InterPro" id="IPR045210">
    <property type="entry name" value="RING-Ubox_PUB"/>
</dbReference>
<dbReference type="PROSITE" id="PS50176">
    <property type="entry name" value="ARM_REPEAT"/>
    <property type="match status" value="1"/>
</dbReference>
<evidence type="ECO:0000259" key="8">
    <source>
        <dbReference type="PROSITE" id="PS51698"/>
    </source>
</evidence>
<dbReference type="EMBL" id="PGOL01000277">
    <property type="protein sequence ID" value="PKI73359.1"/>
    <property type="molecule type" value="Genomic_DNA"/>
</dbReference>
<keyword evidence="10" id="KW-1185">Reference proteome</keyword>
<dbReference type="GO" id="GO:0006952">
    <property type="term" value="P:defense response"/>
    <property type="evidence" value="ECO:0007669"/>
    <property type="project" value="UniProtKB-ARBA"/>
</dbReference>
<dbReference type="PANTHER" id="PTHR22849:SF11">
    <property type="entry name" value="U-BOX DOMAIN-CONTAINING PROTEIN"/>
    <property type="match status" value="1"/>
</dbReference>
<comment type="pathway">
    <text evidence="2 7">Protein modification; protein ubiquitination.</text>
</comment>
<keyword evidence="5 7" id="KW-0833">Ubl conjugation pathway</keyword>
<evidence type="ECO:0000256" key="3">
    <source>
        <dbReference type="ARBA" id="ARBA00022679"/>
    </source>
</evidence>
<dbReference type="SUPFAM" id="SSF57850">
    <property type="entry name" value="RING/U-box"/>
    <property type="match status" value="1"/>
</dbReference>
<dbReference type="AlphaFoldDB" id="A0A2I0KY10"/>
<dbReference type="Pfam" id="PF04564">
    <property type="entry name" value="U-box"/>
    <property type="match status" value="1"/>
</dbReference>
<evidence type="ECO:0000256" key="5">
    <source>
        <dbReference type="ARBA" id="ARBA00022786"/>
    </source>
</evidence>
<dbReference type="UniPathway" id="UPA00143"/>
<evidence type="ECO:0000256" key="2">
    <source>
        <dbReference type="ARBA" id="ARBA00004906"/>
    </source>
</evidence>
<dbReference type="Gene3D" id="1.25.10.10">
    <property type="entry name" value="Leucine-rich Repeat Variant"/>
    <property type="match status" value="1"/>
</dbReference>
<accession>A0A2I0KY10</accession>
<dbReference type="GO" id="GO:0016567">
    <property type="term" value="P:protein ubiquitination"/>
    <property type="evidence" value="ECO:0007669"/>
    <property type="project" value="UniProtKB-UniRule"/>
</dbReference>
<evidence type="ECO:0000313" key="9">
    <source>
        <dbReference type="EMBL" id="PKI73359.1"/>
    </source>
</evidence>
<name>A0A2I0KY10_PUNGR</name>
<keyword evidence="3 7" id="KW-0808">Transferase</keyword>
<evidence type="ECO:0000256" key="7">
    <source>
        <dbReference type="RuleBase" id="RU369093"/>
    </source>
</evidence>
<dbReference type="InterPro" id="IPR013083">
    <property type="entry name" value="Znf_RING/FYVE/PHD"/>
</dbReference>
<gene>
    <name evidence="9" type="ORF">CRG98_006297</name>
</gene>
<dbReference type="STRING" id="22663.A0A2I0KY10"/>
<dbReference type="CDD" id="cd16664">
    <property type="entry name" value="RING-Ubox_PUB"/>
    <property type="match status" value="1"/>
</dbReference>
<dbReference type="InterPro" id="IPR000225">
    <property type="entry name" value="Armadillo"/>
</dbReference>
<comment type="caution">
    <text evidence="9">The sequence shown here is derived from an EMBL/GenBank/DDBJ whole genome shotgun (WGS) entry which is preliminary data.</text>
</comment>
<dbReference type="SMART" id="SM00504">
    <property type="entry name" value="Ubox"/>
    <property type="match status" value="1"/>
</dbReference>
<feature type="repeat" description="ARM" evidence="6">
    <location>
        <begin position="140"/>
        <end position="184"/>
    </location>
</feature>
<dbReference type="InterPro" id="IPR045185">
    <property type="entry name" value="PUB22/23/24-like"/>
</dbReference>
<dbReference type="PANTHER" id="PTHR22849">
    <property type="entry name" value="WDSAM1 PROTEIN"/>
    <property type="match status" value="1"/>
</dbReference>
<dbReference type="SUPFAM" id="SSF48371">
    <property type="entry name" value="ARM repeat"/>
    <property type="match status" value="1"/>
</dbReference>
<dbReference type="PROSITE" id="PS51698">
    <property type="entry name" value="U_BOX"/>
    <property type="match status" value="1"/>
</dbReference>
<protein>
    <recommendedName>
        <fullName evidence="7 8">U-box domain-containing protein</fullName>
        <ecNumber evidence="7">2.3.2.27</ecNumber>
    </recommendedName>
    <alternativeName>
        <fullName evidence="7">RING-type E3 ubiquitin transferase PUB</fullName>
    </alternativeName>
</protein>
<proteinExistence type="predicted"/>
<dbReference type="FunFam" id="3.30.40.10:FF:000437">
    <property type="entry name" value="RING-type E3 ubiquitin transferase"/>
    <property type="match status" value="1"/>
</dbReference>
<feature type="domain" description="U-box" evidence="8">
    <location>
        <begin position="6"/>
        <end position="82"/>
    </location>
</feature>
<dbReference type="Pfam" id="PF25598">
    <property type="entry name" value="ARM_PUB"/>
    <property type="match status" value="1"/>
</dbReference>
<comment type="function">
    <text evidence="7">Functions as an E3 ubiquitin ligase.</text>
</comment>
<dbReference type="InterPro" id="IPR058678">
    <property type="entry name" value="ARM_PUB"/>
</dbReference>
<evidence type="ECO:0000256" key="1">
    <source>
        <dbReference type="ARBA" id="ARBA00000900"/>
    </source>
</evidence>
<reference evidence="9 10" key="1">
    <citation type="submission" date="2017-11" db="EMBL/GenBank/DDBJ databases">
        <title>De-novo sequencing of pomegranate (Punica granatum L.) genome.</title>
        <authorList>
            <person name="Akparov Z."/>
            <person name="Amiraslanov A."/>
            <person name="Hajiyeva S."/>
            <person name="Abbasov M."/>
            <person name="Kaur K."/>
            <person name="Hamwieh A."/>
            <person name="Solovyev V."/>
            <person name="Salamov A."/>
            <person name="Braich B."/>
            <person name="Kosarev P."/>
            <person name="Mahmoud A."/>
            <person name="Hajiyev E."/>
            <person name="Babayeva S."/>
            <person name="Izzatullayeva V."/>
            <person name="Mammadov A."/>
            <person name="Mammadov A."/>
            <person name="Sharifova S."/>
            <person name="Ojaghi J."/>
            <person name="Eynullazada K."/>
            <person name="Bayramov B."/>
            <person name="Abdulazimova A."/>
            <person name="Shahmuradov I."/>
        </authorList>
    </citation>
    <scope>NUCLEOTIDE SEQUENCE [LARGE SCALE GENOMIC DNA]</scope>
    <source>
        <strain evidence="10">cv. AG2017</strain>
        <tissue evidence="9">Leaf</tissue>
    </source>
</reference>
<organism evidence="9 10">
    <name type="scientific">Punica granatum</name>
    <name type="common">Pomegranate</name>
    <dbReference type="NCBI Taxonomy" id="22663"/>
    <lineage>
        <taxon>Eukaryota</taxon>
        <taxon>Viridiplantae</taxon>
        <taxon>Streptophyta</taxon>
        <taxon>Embryophyta</taxon>
        <taxon>Tracheophyta</taxon>
        <taxon>Spermatophyta</taxon>
        <taxon>Magnoliopsida</taxon>
        <taxon>eudicotyledons</taxon>
        <taxon>Gunneridae</taxon>
        <taxon>Pentapetalae</taxon>
        <taxon>rosids</taxon>
        <taxon>malvids</taxon>
        <taxon>Myrtales</taxon>
        <taxon>Lythraceae</taxon>
        <taxon>Punica</taxon>
    </lineage>
</organism>
<evidence type="ECO:0000313" key="10">
    <source>
        <dbReference type="Proteomes" id="UP000233551"/>
    </source>
</evidence>
<evidence type="ECO:0000256" key="6">
    <source>
        <dbReference type="PROSITE-ProRule" id="PRU00259"/>
    </source>
</evidence>
<dbReference type="Gene3D" id="3.30.40.10">
    <property type="entry name" value="Zinc/RING finger domain, C3HC4 (zinc finger)"/>
    <property type="match status" value="1"/>
</dbReference>
<dbReference type="InterPro" id="IPR003613">
    <property type="entry name" value="Ubox_domain"/>
</dbReference>
<sequence length="416" mass="46260">MDEAVEIPSHFLCPISLQLMRDPVTVSTGITYDRESIERWLYSCKNGTCPVTKQLLSDADPITPNHTLRRLIQGWCTLNASQGIERIPTPKAPIDRAQIAKILIDGRKHAHMRLACLQQLRSIASGSERSRKILATTESGVMEFLVSIIISDHESTSVIDEALHVLHNLDISESNIKNLMKSGSRDELVSALVRVMKTSTNYQSRAHAIITLRSIFKIADPMQLINIEHEFFQELVRVLSDQISQQASKATLKLLVELCPWGRNRIKAVEGGVVPVLIELLLSINNNSPDNRRSCELILIVLDQLSGCADGREELLKHGAGLAIVSKKILRVSHVASDRAVRVLSSVSRFSANSRVLQEMLQVGVVSKLCLVLQVESSPKTKDRAREILKLHSRVWRNSPCIPSHLLSSYPSNSSS</sequence>
<comment type="catalytic activity">
    <reaction evidence="1 7">
        <text>S-ubiquitinyl-[E2 ubiquitin-conjugating enzyme]-L-cysteine + [acceptor protein]-L-lysine = [E2 ubiquitin-conjugating enzyme]-L-cysteine + N(6)-ubiquitinyl-[acceptor protein]-L-lysine.</text>
        <dbReference type="EC" id="2.3.2.27"/>
    </reaction>
</comment>
<keyword evidence="4" id="KW-0677">Repeat</keyword>
<dbReference type="Proteomes" id="UP000233551">
    <property type="component" value="Unassembled WGS sequence"/>
</dbReference>
<dbReference type="InterPro" id="IPR016024">
    <property type="entry name" value="ARM-type_fold"/>
</dbReference>
<dbReference type="GO" id="GO:0061630">
    <property type="term" value="F:ubiquitin protein ligase activity"/>
    <property type="evidence" value="ECO:0007669"/>
    <property type="project" value="UniProtKB-UniRule"/>
</dbReference>
<dbReference type="InterPro" id="IPR011989">
    <property type="entry name" value="ARM-like"/>
</dbReference>